<keyword evidence="1" id="KW-1133">Transmembrane helix</keyword>
<name>A0A1G2G698_9BACT</name>
<dbReference type="AlphaFoldDB" id="A0A1G2G698"/>
<reference evidence="3 4" key="1">
    <citation type="journal article" date="2016" name="Nat. Commun.">
        <title>Thousands of microbial genomes shed light on interconnected biogeochemical processes in an aquifer system.</title>
        <authorList>
            <person name="Anantharaman K."/>
            <person name="Brown C.T."/>
            <person name="Hug L.A."/>
            <person name="Sharon I."/>
            <person name="Castelle C.J."/>
            <person name="Probst A.J."/>
            <person name="Thomas B.C."/>
            <person name="Singh A."/>
            <person name="Wilkins M.J."/>
            <person name="Karaoz U."/>
            <person name="Brodie E.L."/>
            <person name="Williams K.H."/>
            <person name="Hubbard S.S."/>
            <person name="Banfield J.F."/>
        </authorList>
    </citation>
    <scope>NUCLEOTIDE SEQUENCE [LARGE SCALE GENOMIC DNA]</scope>
</reference>
<dbReference type="SUPFAM" id="SSF48317">
    <property type="entry name" value="Acid phosphatase/Vanadium-dependent haloperoxidase"/>
    <property type="match status" value="1"/>
</dbReference>
<organism evidence="3 4">
    <name type="scientific">Candidatus Ryanbacteria bacterium RIFCSPHIGHO2_01_FULL_48_27</name>
    <dbReference type="NCBI Taxonomy" id="1802115"/>
    <lineage>
        <taxon>Bacteria</taxon>
        <taxon>Candidatus Ryaniibacteriota</taxon>
    </lineage>
</organism>
<dbReference type="Gene3D" id="1.20.144.10">
    <property type="entry name" value="Phosphatidic acid phosphatase type 2/haloperoxidase"/>
    <property type="match status" value="1"/>
</dbReference>
<gene>
    <name evidence="3" type="ORF">A2756_00225</name>
</gene>
<proteinExistence type="predicted"/>
<evidence type="ECO:0000259" key="2">
    <source>
        <dbReference type="SMART" id="SM00014"/>
    </source>
</evidence>
<evidence type="ECO:0000313" key="3">
    <source>
        <dbReference type="EMBL" id="OGZ45431.1"/>
    </source>
</evidence>
<keyword evidence="1" id="KW-0812">Transmembrane</keyword>
<feature type="transmembrane region" description="Helical" evidence="1">
    <location>
        <begin position="101"/>
        <end position="123"/>
    </location>
</feature>
<feature type="transmembrane region" description="Helical" evidence="1">
    <location>
        <begin position="59"/>
        <end position="81"/>
    </location>
</feature>
<feature type="transmembrane region" description="Helical" evidence="1">
    <location>
        <begin position="20"/>
        <end position="47"/>
    </location>
</feature>
<comment type="caution">
    <text evidence="3">The sequence shown here is derived from an EMBL/GenBank/DDBJ whole genome shotgun (WGS) entry which is preliminary data.</text>
</comment>
<evidence type="ECO:0000256" key="1">
    <source>
        <dbReference type="SAM" id="Phobius"/>
    </source>
</evidence>
<dbReference type="InterPro" id="IPR036938">
    <property type="entry name" value="PAP2/HPO_sf"/>
</dbReference>
<keyword evidence="1" id="KW-0472">Membrane</keyword>
<sequence>MESLNIKLFFVLNHLAGRWGIADAAITFFAVYVPYLLGASLLFFIYWDKRSLWEKFQACVLAGLSVTLSRFILTPIIRSLYHHPRPFLALEGAQNILGSHNAGSSLPSGHAAFFFALAAAVYVFDRRWGVGTYALVFCITVARVIAGVHYPWDIVVGAGLGVGVTYFVRYLLIMSHFWSTRKVR</sequence>
<accession>A0A1G2G698</accession>
<dbReference type="STRING" id="1802115.A2756_00225"/>
<protein>
    <recommendedName>
        <fullName evidence="2">Phosphatidic acid phosphatase type 2/haloperoxidase domain-containing protein</fullName>
    </recommendedName>
</protein>
<feature type="domain" description="Phosphatidic acid phosphatase type 2/haloperoxidase" evidence="2">
    <location>
        <begin position="57"/>
        <end position="169"/>
    </location>
</feature>
<feature type="transmembrane region" description="Helical" evidence="1">
    <location>
        <begin position="154"/>
        <end position="172"/>
    </location>
</feature>
<feature type="transmembrane region" description="Helical" evidence="1">
    <location>
        <begin position="130"/>
        <end position="148"/>
    </location>
</feature>
<dbReference type="EMBL" id="MHNL01000006">
    <property type="protein sequence ID" value="OGZ45431.1"/>
    <property type="molecule type" value="Genomic_DNA"/>
</dbReference>
<evidence type="ECO:0000313" key="4">
    <source>
        <dbReference type="Proteomes" id="UP000177785"/>
    </source>
</evidence>
<dbReference type="InterPro" id="IPR000326">
    <property type="entry name" value="PAP2/HPO"/>
</dbReference>
<dbReference type="Pfam" id="PF01569">
    <property type="entry name" value="PAP2"/>
    <property type="match status" value="1"/>
</dbReference>
<dbReference type="Proteomes" id="UP000177785">
    <property type="component" value="Unassembled WGS sequence"/>
</dbReference>
<dbReference type="SMART" id="SM00014">
    <property type="entry name" value="acidPPc"/>
    <property type="match status" value="1"/>
</dbReference>